<dbReference type="AlphaFoldDB" id="A0A510Y1V3"/>
<sequence length="80" mass="9047">MNKNIQKQVDQLRQQSNQQLSQFKQAKETLKTNNASLHETVNDIDGKISELKREKDRALLTISDNEGAIKGIDRLLNGGK</sequence>
<name>A0A510Y1V3_MARHA</name>
<gene>
    <name evidence="2" type="ORF">MHA01_00680</name>
</gene>
<reference evidence="2 3" key="1">
    <citation type="submission" date="2019-07" db="EMBL/GenBank/DDBJ databases">
        <title>Whole genome shotgun sequence of Marinococcus halophilus NBRC 102359.</title>
        <authorList>
            <person name="Hosoyama A."/>
            <person name="Uohara A."/>
            <person name="Ohji S."/>
            <person name="Ichikawa N."/>
        </authorList>
    </citation>
    <scope>NUCLEOTIDE SEQUENCE [LARGE SCALE GENOMIC DNA]</scope>
    <source>
        <strain evidence="2 3">NBRC 102359</strain>
    </source>
</reference>
<protein>
    <submittedName>
        <fullName evidence="2">Uncharacterized protein</fullName>
    </submittedName>
</protein>
<dbReference type="Proteomes" id="UP000321051">
    <property type="component" value="Unassembled WGS sequence"/>
</dbReference>
<feature type="compositionally biased region" description="Low complexity" evidence="1">
    <location>
        <begin position="8"/>
        <end position="21"/>
    </location>
</feature>
<accession>A0A510Y1V3</accession>
<proteinExistence type="predicted"/>
<keyword evidence="3" id="KW-1185">Reference proteome</keyword>
<feature type="region of interest" description="Disordered" evidence="1">
    <location>
        <begin position="1"/>
        <end position="21"/>
    </location>
</feature>
<organism evidence="2 3">
    <name type="scientific">Marinococcus halophilus</name>
    <dbReference type="NCBI Taxonomy" id="1371"/>
    <lineage>
        <taxon>Bacteria</taxon>
        <taxon>Bacillati</taxon>
        <taxon>Bacillota</taxon>
        <taxon>Bacilli</taxon>
        <taxon>Bacillales</taxon>
        <taxon>Bacillaceae</taxon>
        <taxon>Marinococcus</taxon>
    </lineage>
</organism>
<evidence type="ECO:0000313" key="3">
    <source>
        <dbReference type="Proteomes" id="UP000321051"/>
    </source>
</evidence>
<evidence type="ECO:0000256" key="1">
    <source>
        <dbReference type="SAM" id="MobiDB-lite"/>
    </source>
</evidence>
<evidence type="ECO:0000313" key="2">
    <source>
        <dbReference type="EMBL" id="GEK57163.1"/>
    </source>
</evidence>
<comment type="caution">
    <text evidence="2">The sequence shown here is derived from an EMBL/GenBank/DDBJ whole genome shotgun (WGS) entry which is preliminary data.</text>
</comment>
<dbReference type="EMBL" id="BJUN01000001">
    <property type="protein sequence ID" value="GEK57163.1"/>
    <property type="molecule type" value="Genomic_DNA"/>
</dbReference>
<dbReference type="RefSeq" id="WP_094907784.1">
    <property type="nucleotide sequence ID" value="NZ_BJUN01000001.1"/>
</dbReference>